<name>Q6BXR5_DEBHA</name>
<dbReference type="InParanoid" id="Q6BXR5"/>
<keyword evidence="2" id="KW-1185">Reference proteome</keyword>
<dbReference type="KEGG" id="dha:DEHA2B00836g"/>
<organism evidence="1 2">
    <name type="scientific">Debaryomyces hansenii (strain ATCC 36239 / CBS 767 / BCRC 21394 / JCM 1990 / NBRC 0083 / IGC 2968)</name>
    <name type="common">Yeast</name>
    <name type="synonym">Torulaspora hansenii</name>
    <dbReference type="NCBI Taxonomy" id="284592"/>
    <lineage>
        <taxon>Eukaryota</taxon>
        <taxon>Fungi</taxon>
        <taxon>Dikarya</taxon>
        <taxon>Ascomycota</taxon>
        <taxon>Saccharomycotina</taxon>
        <taxon>Pichiomycetes</taxon>
        <taxon>Debaryomycetaceae</taxon>
        <taxon>Debaryomyces</taxon>
    </lineage>
</organism>
<proteinExistence type="predicted"/>
<sequence>MIFKREGLDSVNAALQKFKENKTCDKMMIFRASEHNKDSYLSYRIVFDKMP</sequence>
<evidence type="ECO:0000313" key="2">
    <source>
        <dbReference type="Proteomes" id="UP000000599"/>
    </source>
</evidence>
<dbReference type="VEuPathDB" id="FungiDB:DEHA2B00836g"/>
<protein>
    <submittedName>
        <fullName evidence="1">DEHA2B00836p</fullName>
    </submittedName>
</protein>
<dbReference type="RefSeq" id="XP_457004.1">
    <property type="nucleotide sequence ID" value="XM_457004.1"/>
</dbReference>
<dbReference type="GeneID" id="2913750"/>
<accession>Q6BXR5</accession>
<gene>
    <name evidence="1" type="ordered locus">DEHA2B00836g</name>
</gene>
<dbReference type="AlphaFoldDB" id="Q6BXR5"/>
<evidence type="ECO:0000313" key="1">
    <source>
        <dbReference type="EMBL" id="CAG84989.1"/>
    </source>
</evidence>
<reference evidence="1 2" key="1">
    <citation type="journal article" date="2004" name="Nature">
        <title>Genome evolution in yeasts.</title>
        <authorList>
            <consortium name="Genolevures"/>
            <person name="Dujon B."/>
            <person name="Sherman D."/>
            <person name="Fischer G."/>
            <person name="Durrens P."/>
            <person name="Casaregola S."/>
            <person name="Lafontaine I."/>
            <person name="de Montigny J."/>
            <person name="Marck C."/>
            <person name="Neuveglise C."/>
            <person name="Talla E."/>
            <person name="Goffard N."/>
            <person name="Frangeul L."/>
            <person name="Aigle M."/>
            <person name="Anthouard V."/>
            <person name="Babour A."/>
            <person name="Barbe V."/>
            <person name="Barnay S."/>
            <person name="Blanchin S."/>
            <person name="Beckerich J.M."/>
            <person name="Beyne E."/>
            <person name="Bleykasten C."/>
            <person name="Boisrame A."/>
            <person name="Boyer J."/>
            <person name="Cattolico L."/>
            <person name="Confanioleri F."/>
            <person name="de Daruvar A."/>
            <person name="Despons L."/>
            <person name="Fabre E."/>
            <person name="Fairhead C."/>
            <person name="Ferry-Dumazet H."/>
            <person name="Groppi A."/>
            <person name="Hantraye F."/>
            <person name="Hennequin C."/>
            <person name="Jauniaux N."/>
            <person name="Joyet P."/>
            <person name="Kachouri R."/>
            <person name="Kerrest A."/>
            <person name="Koszul R."/>
            <person name="Lemaire M."/>
            <person name="Lesur I."/>
            <person name="Ma L."/>
            <person name="Muller H."/>
            <person name="Nicaud J.M."/>
            <person name="Nikolski M."/>
            <person name="Oztas S."/>
            <person name="Ozier-Kalogeropoulos O."/>
            <person name="Pellenz S."/>
            <person name="Potier S."/>
            <person name="Richard G.F."/>
            <person name="Straub M.L."/>
            <person name="Suleau A."/>
            <person name="Swennene D."/>
            <person name="Tekaia F."/>
            <person name="Wesolowski-Louvel M."/>
            <person name="Westhof E."/>
            <person name="Wirth B."/>
            <person name="Zeniou-Meyer M."/>
            <person name="Zivanovic I."/>
            <person name="Bolotin-Fukuhara M."/>
            <person name="Thierry A."/>
            <person name="Bouchier C."/>
            <person name="Caudron B."/>
            <person name="Scarpelli C."/>
            <person name="Gaillardin C."/>
            <person name="Weissenbach J."/>
            <person name="Wincker P."/>
            <person name="Souciet J.L."/>
        </authorList>
    </citation>
    <scope>NUCLEOTIDE SEQUENCE [LARGE SCALE GENOMIC DNA]</scope>
    <source>
        <strain evidence="2">ATCC 36239 / CBS 767 / BCRC 21394 / JCM 1990 / NBRC 0083 / IGC 2968</strain>
    </source>
</reference>
<dbReference type="EMBL" id="CR382134">
    <property type="protein sequence ID" value="CAG84989.1"/>
    <property type="molecule type" value="Genomic_DNA"/>
</dbReference>
<dbReference type="HOGENOM" id="CLU_3106302_0_0_1"/>
<dbReference type="Proteomes" id="UP000000599">
    <property type="component" value="Chromosome B"/>
</dbReference>